<name>A0A3B0XP22_9ZZZZ</name>
<dbReference type="EMBL" id="UOFI01000058">
    <property type="protein sequence ID" value="VAW64912.1"/>
    <property type="molecule type" value="Genomic_DNA"/>
</dbReference>
<dbReference type="SUPFAM" id="SSF69318">
    <property type="entry name" value="Integrin alpha N-terminal domain"/>
    <property type="match status" value="1"/>
</dbReference>
<dbReference type="Pfam" id="PF13715">
    <property type="entry name" value="CarbopepD_reg_2"/>
    <property type="match status" value="1"/>
</dbReference>
<reference evidence="4" key="1">
    <citation type="submission" date="2018-06" db="EMBL/GenBank/DDBJ databases">
        <authorList>
            <person name="Zhirakovskaya E."/>
        </authorList>
    </citation>
    <scope>NUCLEOTIDE SEQUENCE</scope>
</reference>
<evidence type="ECO:0000259" key="3">
    <source>
        <dbReference type="PROSITE" id="PS50093"/>
    </source>
</evidence>
<dbReference type="InterPro" id="IPR000601">
    <property type="entry name" value="PKD_dom"/>
</dbReference>
<dbReference type="InterPro" id="IPR011635">
    <property type="entry name" value="CARDB"/>
</dbReference>
<keyword evidence="1" id="KW-0732">Signal</keyword>
<proteinExistence type="predicted"/>
<dbReference type="GO" id="GO:0016020">
    <property type="term" value="C:membrane"/>
    <property type="evidence" value="ECO:0007669"/>
    <property type="project" value="InterPro"/>
</dbReference>
<dbReference type="Pfam" id="PF05345">
    <property type="entry name" value="He_PIG"/>
    <property type="match status" value="1"/>
</dbReference>
<dbReference type="InterPro" id="IPR013783">
    <property type="entry name" value="Ig-like_fold"/>
</dbReference>
<dbReference type="SUPFAM" id="SSF49452">
    <property type="entry name" value="Starch-binding domain-like"/>
    <property type="match status" value="2"/>
</dbReference>
<dbReference type="InterPro" id="IPR013517">
    <property type="entry name" value="FG-GAP"/>
</dbReference>
<dbReference type="SUPFAM" id="SSF49464">
    <property type="entry name" value="Carboxypeptidase regulatory domain-like"/>
    <property type="match status" value="2"/>
</dbReference>
<dbReference type="SUPFAM" id="SSF49313">
    <property type="entry name" value="Cadherin-like"/>
    <property type="match status" value="1"/>
</dbReference>
<dbReference type="CDD" id="cd00146">
    <property type="entry name" value="PKD"/>
    <property type="match status" value="1"/>
</dbReference>
<dbReference type="PROSITE" id="PS50093">
    <property type="entry name" value="PKD"/>
    <property type="match status" value="1"/>
</dbReference>
<accession>A0A3B0XP22</accession>
<evidence type="ECO:0000256" key="2">
    <source>
        <dbReference type="SAM" id="MobiDB-lite"/>
    </source>
</evidence>
<dbReference type="InterPro" id="IPR035986">
    <property type="entry name" value="PKD_dom_sf"/>
</dbReference>
<dbReference type="SUPFAM" id="SSF48239">
    <property type="entry name" value="Terpenoid cyclases/Protein prenyltransferases"/>
    <property type="match status" value="1"/>
</dbReference>
<dbReference type="CDD" id="cd00688">
    <property type="entry name" value="ISOPREN_C2_like"/>
    <property type="match status" value="1"/>
</dbReference>
<dbReference type="SUPFAM" id="SSF49299">
    <property type="entry name" value="PKD domain"/>
    <property type="match status" value="1"/>
</dbReference>
<dbReference type="InterPro" id="IPR008969">
    <property type="entry name" value="CarboxyPept-like_regulatory"/>
</dbReference>
<dbReference type="InterPro" id="IPR008930">
    <property type="entry name" value="Terpenoid_cyclase/PrenylTrfase"/>
</dbReference>
<protein>
    <recommendedName>
        <fullName evidence="3">PKD domain-containing protein</fullName>
    </recommendedName>
</protein>
<evidence type="ECO:0000313" key="4">
    <source>
        <dbReference type="EMBL" id="VAW64912.1"/>
    </source>
</evidence>
<dbReference type="InterPro" id="IPR015919">
    <property type="entry name" value="Cadherin-like_sf"/>
</dbReference>
<dbReference type="Pfam" id="PF07705">
    <property type="entry name" value="CARDB"/>
    <property type="match status" value="1"/>
</dbReference>
<dbReference type="Pfam" id="PF13517">
    <property type="entry name" value="FG-GAP_3"/>
    <property type="match status" value="2"/>
</dbReference>
<feature type="region of interest" description="Disordered" evidence="2">
    <location>
        <begin position="2100"/>
        <end position="2138"/>
    </location>
</feature>
<sequence>MLLTGTVVSKKIFILIFTLFIFSNTNANAVVDTSWLVGQQNTDGSFSAQNDISLQTQNTSEALQTLYVTGDIALVDESLAIQFLSVSDFTHLENLVAAIYVNNNAGLDVSGLIVQLKSFINNDDGGFSGIVGYQSTVLSTALAIQALAVSGSLLDNDFSYAVGFLTGRQNTDGSWSSDGNTSSVYITAIASQALQKIQTVFNVTGNINNANNFLLSYLQNNIVSTENFEIALAVLSIAPSTVDKTVYQFLVDQLIAMRNADGSWAQDTYTTALSIRALLSAETGVSADKSLLEVVAPASNISAVTGLVTDNLSGLPLSGALINVRMADGRQVNTLSGQDGRYIISQLSPGNVSIAVSFAGYHSVSASPVLSPGVVHYFNPALLLQPQPVPLNIKGTVVDADSSLPLAGATIQVVNSSIAIQTDAAGTFQLNNVLPGSVTLQISSTGYILSSSVISAASGGEINLGLIALKPGSATGNTGTVSGYITDSISGKALNGVVVTLSGSDNKTAFTGIDGRFVINNVNPGNINITAGLSGYINAISTTDIIAGSNTQFNATLVNANDQAQVTLQGSIIDSQTLQPLSGVSVQIVNQALSTLSTENGQFQLGNITPGSFNVSLTLNAYNAITYSVTAEGGALLNMGQFALTLSAPVSGNQPPVITSTAPVNAQVGQTYSYALQAGDADNDVITYGFLSRPNGMSIDSLTGLIKWEPTATQVGTQSFTVLAFDNQGGKAQETATVNVAIGGNDIYMVTDVQTLQGLYIQNIVPQNYALGTYVTGGRPNIMMSAAACPLNSFVEGPATTPVAEILSSLERLTTSQALGVEIGAGVGTQWGGDLIMDFTTPQDTIAVFPVVDHTPFPEEGIEYTVWGSNDPSALFPDGWTLGTLVSIYTQGYVQSPQCAGQNESDDYAGLYTFASAVQYVRVRAANSISIFKTPAHIAWSTTLDNGTEPGWQSIEGEIDSVGAMSCSVKPAANAGADISGRTGEPIQFDASSTPGNILTYGWDLDNDSEIDFTGMNPTHIFNAGFDQDVTLYAVNDQGCVGVDTVRVTIDLNFPKPDLIIDSLTVDNISTNLQTLQVYGSAQVSVKNTGLAPANIPALVTVFEDTNANGIFDISVDNILGAITMPSGLARNDAVNIAIPLNGRVNFRDSPVYAMVDSDNKIIESDETNNTDTTLSQCRGAVNTPQQIVLKEKWYWDGSQSAVTNADANVFGPVMVGQLNDDNGDSLIDVNDIPDAIFVSYTTRFGTGTLRAVSGVDGTELWSTNAQNPTLLGSIALGDIDNDGLIEIVAVSLNRNEIIAYEHTGDVKWIQPTGLTVRSGDSLALADLDHDGQVEILHGNRVYDSNGNLLWSGSRDSGGRSNAYISIAADVDNSGDMEVIAGRTLYDSQGNVIWHQGSIPDGGFNAVGNFDDDDFPEIVLVSIGQIYLLEHTGEIIWGPVALPGGGNGGAPTVADFDGDGKPEIGVAGSSRYVVFETNGAVKWQNVIQDVTSHQTGSSLFDFEADGKAEILYADEVNFYIFDGATGDVRLSIPNGSLTALEYPVVADIDNDGQAEIIVAANATSGRNGIRVFESGLGTWAPTRSIWNQHSYHIDNINDDGTIPKNEAASWLTHNSYRLNTFANGSAASLADISASLLKINANSTNQPANISVRIGNGGELSVGQPVDINFYEGNPATGGILLGTVSINNLASGTYQDIVLNNIPALSGNKDIVVVADAGNVIQECNELNNTVSLTVFAGSASAQITVATGVNQYTAGTQIPLQGIVTNNSAIPGQFIAKLQVEDTQTNVIKVFPQKSTDVLAGGVLAGQASINITDSWDSSGFLAGNYLLRGQLYDLQGEIISSATTLFTLNSAAGQTLASLRTNTDRPLYHTSDQVQIENLLSNLSTDSIIDNAQLQLTVTNSDNATVYTQTITLSALAAGSQRQSALDYVFTNEPQGRYQVSAQLLSQNNNILASGQASYIVESDASKAIAGQSSVQAISLNRGQAQTCTDTVQNTGALNLTNLNVQQIFLEVNSKQLLQSSNQNINLTTGSQQTLVRNINTAELNAGDYICALQVNIKGNIQILDFAAFSVTEAPVQVVGDIASGTRGQILIWQGEENHKAHGRKKHKIKHARNEKYNDNNHSDTEDDNNRVAERNSQRQYLQTLLKESAWSYTLVNNRNDFIDAFSSGEYQAYMLLNVRERPGKTLEKALREAVYRGEGLMIASAIQYHGWLMGHGKNHSPLAQALGLRAGKHTRSTKTFNFVENNALELQGSIPFEQTKQIQDIKLEQAQAVLQYEVNECRQSRRHFFNARDKIKIKGIDKDSDKYKKENEDACNDIDNASAQKQYATAVSFNQYGQGRAVFAGFDLLAYAARYQDKTLLTDLINKALIKTHPPAVLLSSSNIVPFSGNVNNLGSDAQIKVSMT</sequence>
<feature type="non-terminal residue" evidence="4">
    <location>
        <position position="2409"/>
    </location>
</feature>
<feature type="domain" description="PKD" evidence="3">
    <location>
        <begin position="970"/>
        <end position="1050"/>
    </location>
</feature>
<dbReference type="GO" id="GO:0005509">
    <property type="term" value="F:calcium ion binding"/>
    <property type="evidence" value="ECO:0007669"/>
    <property type="project" value="InterPro"/>
</dbReference>
<dbReference type="Pfam" id="PF18911">
    <property type="entry name" value="PKD_4"/>
    <property type="match status" value="1"/>
</dbReference>
<dbReference type="PANTHER" id="PTHR44103">
    <property type="entry name" value="PROPROTEIN CONVERTASE P"/>
    <property type="match status" value="1"/>
</dbReference>
<dbReference type="InterPro" id="IPR013784">
    <property type="entry name" value="Carb-bd-like_fold"/>
</dbReference>
<dbReference type="Gene3D" id="1.50.10.20">
    <property type="match status" value="1"/>
</dbReference>
<feature type="compositionally biased region" description="Basic residues" evidence="2">
    <location>
        <begin position="2104"/>
        <end position="2114"/>
    </location>
</feature>
<feature type="compositionally biased region" description="Basic and acidic residues" evidence="2">
    <location>
        <begin position="2115"/>
        <end position="2138"/>
    </location>
</feature>
<dbReference type="PANTHER" id="PTHR44103:SF1">
    <property type="entry name" value="PROPROTEIN CONVERTASE P"/>
    <property type="match status" value="1"/>
</dbReference>
<dbReference type="GO" id="GO:0030246">
    <property type="term" value="F:carbohydrate binding"/>
    <property type="evidence" value="ECO:0007669"/>
    <property type="project" value="InterPro"/>
</dbReference>
<dbReference type="Pfam" id="PF13620">
    <property type="entry name" value="CarboxypepD_reg"/>
    <property type="match status" value="3"/>
</dbReference>
<dbReference type="InterPro" id="IPR028994">
    <property type="entry name" value="Integrin_alpha_N"/>
</dbReference>
<organism evidence="4">
    <name type="scientific">hydrothermal vent metagenome</name>
    <dbReference type="NCBI Taxonomy" id="652676"/>
    <lineage>
        <taxon>unclassified sequences</taxon>
        <taxon>metagenomes</taxon>
        <taxon>ecological metagenomes</taxon>
    </lineage>
</organism>
<evidence type="ECO:0000256" key="1">
    <source>
        <dbReference type="ARBA" id="ARBA00022729"/>
    </source>
</evidence>
<gene>
    <name evidence="4" type="ORF">MNBD_GAMMA09-805</name>
</gene>
<dbReference type="CDD" id="cd11304">
    <property type="entry name" value="Cadherin_repeat"/>
    <property type="match status" value="1"/>
</dbReference>
<dbReference type="Gene3D" id="2.60.40.10">
    <property type="entry name" value="Immunoglobulins"/>
    <property type="match status" value="4"/>
</dbReference>
<dbReference type="Gene3D" id="2.60.40.1120">
    <property type="entry name" value="Carboxypeptidase-like, regulatory domain"/>
    <property type="match status" value="4"/>
</dbReference>